<organism evidence="2 3">
    <name type="scientific">Phasianus colchicus</name>
    <name type="common">Common pheasant</name>
    <dbReference type="NCBI Taxonomy" id="9054"/>
    <lineage>
        <taxon>Eukaryota</taxon>
        <taxon>Metazoa</taxon>
        <taxon>Chordata</taxon>
        <taxon>Craniata</taxon>
        <taxon>Vertebrata</taxon>
        <taxon>Euteleostomi</taxon>
        <taxon>Archelosauria</taxon>
        <taxon>Archosauria</taxon>
        <taxon>Dinosauria</taxon>
        <taxon>Saurischia</taxon>
        <taxon>Theropoda</taxon>
        <taxon>Coelurosauria</taxon>
        <taxon>Aves</taxon>
        <taxon>Neognathae</taxon>
        <taxon>Galloanserae</taxon>
        <taxon>Galliformes</taxon>
        <taxon>Phasianidae</taxon>
        <taxon>Phasianinae</taxon>
        <taxon>Phasianus</taxon>
    </lineage>
</organism>
<dbReference type="SUPFAM" id="SSF54495">
    <property type="entry name" value="UBC-like"/>
    <property type="match status" value="1"/>
</dbReference>
<sequence>MAVRREPRKTAGHNFPSESTHDPPAAQCSARPIGGSVFLWQATMMGPNDSGWLDWMIFGDFMIPY</sequence>
<dbReference type="AlphaFoldDB" id="A0A669QNE0"/>
<keyword evidence="3" id="KW-1185">Reference proteome</keyword>
<dbReference type="Ensembl" id="ENSPCLT00000030813.1">
    <property type="protein sequence ID" value="ENSPCLP00000022289.1"/>
    <property type="gene ID" value="ENSPCLG00000019543.1"/>
</dbReference>
<feature type="region of interest" description="Disordered" evidence="1">
    <location>
        <begin position="1"/>
        <end position="28"/>
    </location>
</feature>
<evidence type="ECO:0000256" key="1">
    <source>
        <dbReference type="SAM" id="MobiDB-lite"/>
    </source>
</evidence>
<protein>
    <submittedName>
        <fullName evidence="2">Uncharacterized protein</fullName>
    </submittedName>
</protein>
<accession>A0A669QNE0</accession>
<dbReference type="Proteomes" id="UP000472261">
    <property type="component" value="Unplaced"/>
</dbReference>
<reference evidence="2" key="1">
    <citation type="submission" date="2025-08" db="UniProtKB">
        <authorList>
            <consortium name="Ensembl"/>
        </authorList>
    </citation>
    <scope>IDENTIFICATION</scope>
</reference>
<evidence type="ECO:0000313" key="3">
    <source>
        <dbReference type="Proteomes" id="UP000472261"/>
    </source>
</evidence>
<dbReference type="InterPro" id="IPR016135">
    <property type="entry name" value="UBQ-conjugating_enzyme/RWD"/>
</dbReference>
<name>A0A669QNE0_PHACC</name>
<reference evidence="2" key="2">
    <citation type="submission" date="2025-09" db="UniProtKB">
        <authorList>
            <consortium name="Ensembl"/>
        </authorList>
    </citation>
    <scope>IDENTIFICATION</scope>
</reference>
<proteinExistence type="predicted"/>
<evidence type="ECO:0000313" key="2">
    <source>
        <dbReference type="Ensembl" id="ENSPCLP00000022289.1"/>
    </source>
</evidence>